<dbReference type="SUPFAM" id="SSF48452">
    <property type="entry name" value="TPR-like"/>
    <property type="match status" value="1"/>
</dbReference>
<feature type="repeat" description="TPR" evidence="8">
    <location>
        <begin position="582"/>
        <end position="615"/>
    </location>
</feature>
<evidence type="ECO:0000256" key="8">
    <source>
        <dbReference type="PROSITE-ProRule" id="PRU00339"/>
    </source>
</evidence>
<evidence type="ECO:0000313" key="12">
    <source>
        <dbReference type="Proteomes" id="UP001594288"/>
    </source>
</evidence>
<feature type="transmembrane region" description="Helical" evidence="9">
    <location>
        <begin position="283"/>
        <end position="306"/>
    </location>
</feature>
<feature type="transmembrane region" description="Helical" evidence="9">
    <location>
        <begin position="99"/>
        <end position="121"/>
    </location>
</feature>
<evidence type="ECO:0000313" key="11">
    <source>
        <dbReference type="EMBL" id="MFC1799799.1"/>
    </source>
</evidence>
<feature type="transmembrane region" description="Helical" evidence="9">
    <location>
        <begin position="368"/>
        <end position="386"/>
    </location>
</feature>
<proteinExistence type="predicted"/>
<feature type="repeat" description="TPR" evidence="8">
    <location>
        <begin position="684"/>
        <end position="717"/>
    </location>
</feature>
<dbReference type="PANTHER" id="PTHR33908:SF11">
    <property type="entry name" value="MEMBRANE PROTEIN"/>
    <property type="match status" value="1"/>
</dbReference>
<dbReference type="EMBL" id="JBHPEI010000031">
    <property type="protein sequence ID" value="MFC1799799.1"/>
    <property type="molecule type" value="Genomic_DNA"/>
</dbReference>
<keyword evidence="3" id="KW-0328">Glycosyltransferase</keyword>
<keyword evidence="7 9" id="KW-0472">Membrane</keyword>
<dbReference type="InterPro" id="IPR038731">
    <property type="entry name" value="RgtA/B/C-like"/>
</dbReference>
<dbReference type="SMART" id="SM00028">
    <property type="entry name" value="TPR"/>
    <property type="match status" value="5"/>
</dbReference>
<feature type="transmembrane region" description="Helical" evidence="9">
    <location>
        <begin position="127"/>
        <end position="145"/>
    </location>
</feature>
<dbReference type="InterPro" id="IPR019734">
    <property type="entry name" value="TPR_rpt"/>
</dbReference>
<gene>
    <name evidence="11" type="ORF">ACFL2Z_02690</name>
</gene>
<dbReference type="Pfam" id="PF13231">
    <property type="entry name" value="PMT_2"/>
    <property type="match status" value="1"/>
</dbReference>
<keyword evidence="4" id="KW-0808">Transferase</keyword>
<keyword evidence="8" id="KW-0802">TPR repeat</keyword>
<feature type="transmembrane region" description="Helical" evidence="9">
    <location>
        <begin position="56"/>
        <end position="78"/>
    </location>
</feature>
<dbReference type="Pfam" id="PF13432">
    <property type="entry name" value="TPR_16"/>
    <property type="match status" value="3"/>
</dbReference>
<evidence type="ECO:0000256" key="4">
    <source>
        <dbReference type="ARBA" id="ARBA00022679"/>
    </source>
</evidence>
<keyword evidence="2" id="KW-1003">Cell membrane</keyword>
<feature type="transmembrane region" description="Helical" evidence="9">
    <location>
        <begin position="181"/>
        <end position="212"/>
    </location>
</feature>
<accession>A0ABV6YP09</accession>
<sequence>MRKRVILALILAAGAYLRLHNLGWGLPEVFEEATPWRQAWEMWGFEAGRLDFNPHFFHYPALSFYIQWLGQALIYLAGRASGAFSSPRDMLAAFETDPYRFFVMGRLITSLFGIASLYLIYKLARDLYSPVAGLLAALFLAFNFSHISRGQLITTDIPLVFFVLLAFIPILRIATRGNRRHYIWAGICVGLATGVKYPGLLAGTGIMAAHLFYHLTRKHAWKRIVLSSSLWASAGVALLVFFAVSPYCLLDYSGFYGDFRFEQTHMAAGHFGAPDRLVSYSEYFLAIIPGILTLPVLGLALAGIGYGVRRDRYFSLAFLAFPLVYFAVIGSWKTAADHYFLPVLPFLLMFAVLPLWKIFEKAAHTRKELLLGLAACLFLIPSILQIRDLHLHPAMPDNRTIAGGWIEENIERGAAIAKEQITPRLDGEAYFVFELPLSTVYPEETEPFYDLTLYRDFDYVITSSEVYKRYMKEPDEYPVHVRFYEDLSESGVLVKRFDDVTGSGPHLNIYRLGGREDGSSGYADEATDRISRDLYPRLMNSADPEANARLLCNLAIVLSQKRSYARALELYQLALAVDSTSTGAWHNLGATLNSLGRTREAEGAFSRAVRLDSTYARSWFGLGHLHRQAGDPASSIEAYEQGLKYDPYRLDVLRILSEQYLRIGRTDDALRVAQIGLEASRGAPEFHFAAGCIYMMIEDYDLAVEAFEPAVRSRPRDGRYAYSLAGAYYSRGDYDLAMQYARRAQELGYDASDLVGMIEAATPSRRQ</sequence>
<dbReference type="PANTHER" id="PTHR33908">
    <property type="entry name" value="MANNOSYLTRANSFERASE YKCB-RELATED"/>
    <property type="match status" value="1"/>
</dbReference>
<dbReference type="InterPro" id="IPR011990">
    <property type="entry name" value="TPR-like_helical_dom_sf"/>
</dbReference>
<feature type="repeat" description="TPR" evidence="8">
    <location>
        <begin position="616"/>
        <end position="649"/>
    </location>
</feature>
<comment type="subcellular location">
    <subcellularLocation>
        <location evidence="1">Cell membrane</location>
        <topology evidence="1">Multi-pass membrane protein</topology>
    </subcellularLocation>
</comment>
<feature type="domain" description="Glycosyltransferase RgtA/B/C/D-like" evidence="10">
    <location>
        <begin position="106"/>
        <end position="244"/>
    </location>
</feature>
<evidence type="ECO:0000256" key="6">
    <source>
        <dbReference type="ARBA" id="ARBA00022989"/>
    </source>
</evidence>
<comment type="caution">
    <text evidence="11">The sequence shown here is derived from an EMBL/GenBank/DDBJ whole genome shotgun (WGS) entry which is preliminary data.</text>
</comment>
<evidence type="ECO:0000259" key="10">
    <source>
        <dbReference type="Pfam" id="PF13231"/>
    </source>
</evidence>
<feature type="transmembrane region" description="Helical" evidence="9">
    <location>
        <begin position="224"/>
        <end position="244"/>
    </location>
</feature>
<protein>
    <submittedName>
        <fullName evidence="11">Tetratricopeptide repeat protein</fullName>
    </submittedName>
</protein>
<keyword evidence="12" id="KW-1185">Reference proteome</keyword>
<name>A0ABV6YP09_UNCEI</name>
<keyword evidence="6 9" id="KW-1133">Transmembrane helix</keyword>
<evidence type="ECO:0000256" key="9">
    <source>
        <dbReference type="SAM" id="Phobius"/>
    </source>
</evidence>
<feature type="transmembrane region" description="Helical" evidence="9">
    <location>
        <begin position="313"/>
        <end position="332"/>
    </location>
</feature>
<evidence type="ECO:0000256" key="2">
    <source>
        <dbReference type="ARBA" id="ARBA00022475"/>
    </source>
</evidence>
<dbReference type="InterPro" id="IPR050297">
    <property type="entry name" value="LipidA_mod_glycosyltrf_83"/>
</dbReference>
<dbReference type="Gene3D" id="1.25.40.10">
    <property type="entry name" value="Tetratricopeptide repeat domain"/>
    <property type="match status" value="1"/>
</dbReference>
<feature type="transmembrane region" description="Helical" evidence="9">
    <location>
        <begin position="338"/>
        <end position="356"/>
    </location>
</feature>
<feature type="transmembrane region" description="Helical" evidence="9">
    <location>
        <begin position="157"/>
        <end position="175"/>
    </location>
</feature>
<evidence type="ECO:0000256" key="1">
    <source>
        <dbReference type="ARBA" id="ARBA00004651"/>
    </source>
</evidence>
<organism evidence="11 12">
    <name type="scientific">Eiseniibacteriota bacterium</name>
    <dbReference type="NCBI Taxonomy" id="2212470"/>
    <lineage>
        <taxon>Bacteria</taxon>
        <taxon>Candidatus Eiseniibacteriota</taxon>
    </lineage>
</organism>
<keyword evidence="5 9" id="KW-0812">Transmembrane</keyword>
<evidence type="ECO:0000256" key="7">
    <source>
        <dbReference type="ARBA" id="ARBA00023136"/>
    </source>
</evidence>
<dbReference type="PROSITE" id="PS50005">
    <property type="entry name" value="TPR"/>
    <property type="match status" value="3"/>
</dbReference>
<evidence type="ECO:0000256" key="3">
    <source>
        <dbReference type="ARBA" id="ARBA00022676"/>
    </source>
</evidence>
<reference evidence="11 12" key="1">
    <citation type="submission" date="2024-09" db="EMBL/GenBank/DDBJ databases">
        <authorList>
            <person name="D'Angelo T."/>
        </authorList>
    </citation>
    <scope>NUCLEOTIDE SEQUENCE [LARGE SCALE GENOMIC DNA]</scope>
    <source>
        <strain evidence="11">SAG AM-311-F02</strain>
    </source>
</reference>
<dbReference type="Proteomes" id="UP001594288">
    <property type="component" value="Unassembled WGS sequence"/>
</dbReference>
<evidence type="ECO:0000256" key="5">
    <source>
        <dbReference type="ARBA" id="ARBA00022692"/>
    </source>
</evidence>